<gene>
    <name evidence="2" type="ORF">LCGC14_1994750</name>
</gene>
<feature type="region of interest" description="Disordered" evidence="1">
    <location>
        <begin position="157"/>
        <end position="205"/>
    </location>
</feature>
<dbReference type="AlphaFoldDB" id="A0A0F9F593"/>
<organism evidence="2">
    <name type="scientific">marine sediment metagenome</name>
    <dbReference type="NCBI Taxonomy" id="412755"/>
    <lineage>
        <taxon>unclassified sequences</taxon>
        <taxon>metagenomes</taxon>
        <taxon>ecological metagenomes</taxon>
    </lineage>
</organism>
<accession>A0A0F9F593</accession>
<reference evidence="2" key="1">
    <citation type="journal article" date="2015" name="Nature">
        <title>Complex archaea that bridge the gap between prokaryotes and eukaryotes.</title>
        <authorList>
            <person name="Spang A."/>
            <person name="Saw J.H."/>
            <person name="Jorgensen S.L."/>
            <person name="Zaremba-Niedzwiedzka K."/>
            <person name="Martijn J."/>
            <person name="Lind A.E."/>
            <person name="van Eijk R."/>
            <person name="Schleper C."/>
            <person name="Guy L."/>
            <person name="Ettema T.J."/>
        </authorList>
    </citation>
    <scope>NUCLEOTIDE SEQUENCE</scope>
</reference>
<proteinExistence type="predicted"/>
<sequence length="205" mass="23011">MAVLSRRKGRYTEDDLEAKGGYAVDPTPPQEKGRRLWDNTRQAWTPSEMRVQLTKDGLDVHLNKVVFGCSGCGKTSGRRNQIVSHIEDVFKQFGSHQNATVLMQVQERDTVWRCSACTHKTIRGEWPMQDHIDKIMNAPALHEGAVETVINKFSLQPPAVQNGGLSQTVKRPESTHYTGGENGDAPRPRGRRRRRSRSRANGHSG</sequence>
<dbReference type="EMBL" id="LAZR01022563">
    <property type="protein sequence ID" value="KKL81438.1"/>
    <property type="molecule type" value="Genomic_DNA"/>
</dbReference>
<comment type="caution">
    <text evidence="2">The sequence shown here is derived from an EMBL/GenBank/DDBJ whole genome shotgun (WGS) entry which is preliminary data.</text>
</comment>
<name>A0A0F9F593_9ZZZZ</name>
<protein>
    <submittedName>
        <fullName evidence="2">Uncharacterized protein</fullName>
    </submittedName>
</protein>
<evidence type="ECO:0000313" key="2">
    <source>
        <dbReference type="EMBL" id="KKL81438.1"/>
    </source>
</evidence>
<feature type="compositionally biased region" description="Basic residues" evidence="1">
    <location>
        <begin position="188"/>
        <end position="205"/>
    </location>
</feature>
<evidence type="ECO:0000256" key="1">
    <source>
        <dbReference type="SAM" id="MobiDB-lite"/>
    </source>
</evidence>